<evidence type="ECO:0000313" key="1">
    <source>
        <dbReference type="EMBL" id="AND43173.1"/>
    </source>
</evidence>
<accession>A0A160MJ05</accession>
<dbReference type="EMBL" id="CP015507">
    <property type="protein sequence ID" value="AND43173.1"/>
    <property type="molecule type" value="Genomic_DNA"/>
</dbReference>
<proteinExistence type="predicted"/>
<dbReference type="AlphaFoldDB" id="A0A160MJ05"/>
<gene>
    <name evidence="1" type="ORF">A361_28855</name>
</gene>
<dbReference type="Proteomes" id="UP000077856">
    <property type="component" value="Plasmid pBO1"/>
</dbReference>
<dbReference type="RefSeq" id="WP_019379895.1">
    <property type="nucleotide sequence ID" value="NZ_CP015507.1"/>
</dbReference>
<organism evidence="1 2">
    <name type="scientific">Cytobacillus oceanisediminis 2691</name>
    <dbReference type="NCBI Taxonomy" id="1196031"/>
    <lineage>
        <taxon>Bacteria</taxon>
        <taxon>Bacillati</taxon>
        <taxon>Bacillota</taxon>
        <taxon>Bacilli</taxon>
        <taxon>Bacillales</taxon>
        <taxon>Bacillaceae</taxon>
        <taxon>Cytobacillus</taxon>
    </lineage>
</organism>
<reference evidence="1 2" key="1">
    <citation type="submission" date="2016-04" db="EMBL/GenBank/DDBJ databases">
        <title>Complete genome sequence of Bacillus oceanisediminis strain 2691.</title>
        <authorList>
            <person name="Jeong H."/>
            <person name="Kim H.J."/>
            <person name="Lee D.-W."/>
        </authorList>
    </citation>
    <scope>NUCLEOTIDE SEQUENCE [LARGE SCALE GENOMIC DNA]</scope>
    <source>
        <strain evidence="1 2">2691</strain>
        <plasmid evidence="2">pbo1</plasmid>
    </source>
</reference>
<evidence type="ECO:0000313" key="2">
    <source>
        <dbReference type="Proteomes" id="UP000077856"/>
    </source>
</evidence>
<dbReference type="KEGG" id="bon:A361_28855"/>
<name>A0A160MJ05_9BACI</name>
<keyword evidence="1" id="KW-0614">Plasmid</keyword>
<protein>
    <submittedName>
        <fullName evidence="1">Uncharacterized protein</fullName>
    </submittedName>
</protein>
<sequence>MSILITWDWAVYFYWFLESYFYVRVEEIKVLHYTVDDDYSFSSEDCTNLAEVIPITTAKSTANAVEEPLILKPALNEESEELFIQIEKEITAVDEGDICHLQYESGELLLGGVSQEAEQEEIFVSEWIEDDDLDEDCIHMNDLMIEQATPSQNGFESFASAKIMDCLEGAQQWVVSVVGIEENYIHISDGKRLWVNVGEKAKKIGNGDILILDVVRTGKEISVQNLVRVEASVSEEYMIPDEEHLIQDDRVLAI</sequence>
<dbReference type="eggNOG" id="ENOG5030DPS">
    <property type="taxonomic scope" value="Bacteria"/>
</dbReference>
<geneLocation type="plasmid" evidence="2">
    <name>pbo1</name>
</geneLocation>